<evidence type="ECO:0008006" key="3">
    <source>
        <dbReference type="Google" id="ProtNLM"/>
    </source>
</evidence>
<dbReference type="RefSeq" id="WP_251604226.1">
    <property type="nucleotide sequence ID" value="NZ_JAMQJY010000001.1"/>
</dbReference>
<reference evidence="1" key="1">
    <citation type="submission" date="2022-06" db="EMBL/GenBank/DDBJ databases">
        <title>Alkalicoccobacillus porphyridii sp. nov., isolated from a marine red alga, Porphyridium purpureum and reclassification of Shouchella plakortidis and Shouchella gibsonii as Alkalicoccobacillus plakortidis comb. nov. and Alkalicoccobacillus gibsonii comb. nov.</title>
        <authorList>
            <person name="Kim K.H."/>
            <person name="Lee J.K."/>
            <person name="Han D.M."/>
            <person name="Baek J.H."/>
            <person name="Jeon C.O."/>
        </authorList>
    </citation>
    <scope>NUCLEOTIDE SEQUENCE</scope>
    <source>
        <strain evidence="1">DSM 19153</strain>
    </source>
</reference>
<organism evidence="1 2">
    <name type="scientific">Alkalicoccobacillus plakortidis</name>
    <dbReference type="NCBI Taxonomy" id="444060"/>
    <lineage>
        <taxon>Bacteria</taxon>
        <taxon>Bacillati</taxon>
        <taxon>Bacillota</taxon>
        <taxon>Bacilli</taxon>
        <taxon>Bacillales</taxon>
        <taxon>Bacillaceae</taxon>
        <taxon>Alkalicoccobacillus</taxon>
    </lineage>
</organism>
<dbReference type="EMBL" id="JAMQJY010000001">
    <property type="protein sequence ID" value="MCM2674459.1"/>
    <property type="molecule type" value="Genomic_DNA"/>
</dbReference>
<keyword evidence="2" id="KW-1185">Reference proteome</keyword>
<accession>A0ABT0XGW9</accession>
<dbReference type="Proteomes" id="UP001203665">
    <property type="component" value="Unassembled WGS sequence"/>
</dbReference>
<evidence type="ECO:0000313" key="1">
    <source>
        <dbReference type="EMBL" id="MCM2674459.1"/>
    </source>
</evidence>
<name>A0ABT0XGW9_9BACI</name>
<comment type="caution">
    <text evidence="1">The sequence shown here is derived from an EMBL/GenBank/DDBJ whole genome shotgun (WGS) entry which is preliminary data.</text>
</comment>
<gene>
    <name evidence="1" type="ORF">NDM98_02315</name>
</gene>
<evidence type="ECO:0000313" key="2">
    <source>
        <dbReference type="Proteomes" id="UP001203665"/>
    </source>
</evidence>
<protein>
    <recommendedName>
        <fullName evidence="3">Transposase</fullName>
    </recommendedName>
</protein>
<dbReference type="Gene3D" id="3.40.630.30">
    <property type="match status" value="1"/>
</dbReference>
<sequence length="48" mass="5675">MIQFNGTPQLETERLLLRKFTMDDVFDAFNHWLSDERVSDQRISPSSC</sequence>
<proteinExistence type="predicted"/>